<proteinExistence type="predicted"/>
<organism evidence="1 2">
    <name type="scientific">Saprolegnia diclina (strain VS20)</name>
    <dbReference type="NCBI Taxonomy" id="1156394"/>
    <lineage>
        <taxon>Eukaryota</taxon>
        <taxon>Sar</taxon>
        <taxon>Stramenopiles</taxon>
        <taxon>Oomycota</taxon>
        <taxon>Saprolegniomycetes</taxon>
        <taxon>Saprolegniales</taxon>
        <taxon>Saprolegniaceae</taxon>
        <taxon>Saprolegnia</taxon>
    </lineage>
</organism>
<dbReference type="VEuPathDB" id="FungiDB:SDRG_06970"/>
<keyword evidence="2" id="KW-1185">Reference proteome</keyword>
<evidence type="ECO:0000313" key="1">
    <source>
        <dbReference type="EMBL" id="EQC35689.1"/>
    </source>
</evidence>
<dbReference type="EMBL" id="JH767150">
    <property type="protein sequence ID" value="EQC35689.1"/>
    <property type="molecule type" value="Genomic_DNA"/>
</dbReference>
<dbReference type="InParanoid" id="T0QCQ9"/>
<name>T0QCQ9_SAPDV</name>
<dbReference type="AlphaFoldDB" id="T0QCQ9"/>
<dbReference type="GeneID" id="19947697"/>
<reference evidence="1 2" key="1">
    <citation type="submission" date="2012-04" db="EMBL/GenBank/DDBJ databases">
        <title>The Genome Sequence of Saprolegnia declina VS20.</title>
        <authorList>
            <consortium name="The Broad Institute Genome Sequencing Platform"/>
            <person name="Russ C."/>
            <person name="Nusbaum C."/>
            <person name="Tyler B."/>
            <person name="van West P."/>
            <person name="Dieguez-Uribeondo J."/>
            <person name="de Bruijn I."/>
            <person name="Tripathy S."/>
            <person name="Jiang R."/>
            <person name="Young S.K."/>
            <person name="Zeng Q."/>
            <person name="Gargeya S."/>
            <person name="Fitzgerald M."/>
            <person name="Haas B."/>
            <person name="Abouelleil A."/>
            <person name="Alvarado L."/>
            <person name="Arachchi H.M."/>
            <person name="Berlin A."/>
            <person name="Chapman S.B."/>
            <person name="Goldberg J."/>
            <person name="Griggs A."/>
            <person name="Gujja S."/>
            <person name="Hansen M."/>
            <person name="Howarth C."/>
            <person name="Imamovic A."/>
            <person name="Larimer J."/>
            <person name="McCowen C."/>
            <person name="Montmayeur A."/>
            <person name="Murphy C."/>
            <person name="Neiman D."/>
            <person name="Pearson M."/>
            <person name="Priest M."/>
            <person name="Roberts A."/>
            <person name="Saif S."/>
            <person name="Shea T."/>
            <person name="Sisk P."/>
            <person name="Sykes S."/>
            <person name="Wortman J."/>
            <person name="Nusbaum C."/>
            <person name="Birren B."/>
        </authorList>
    </citation>
    <scope>NUCLEOTIDE SEQUENCE [LARGE SCALE GENOMIC DNA]</scope>
    <source>
        <strain evidence="1 2">VS20</strain>
    </source>
</reference>
<protein>
    <submittedName>
        <fullName evidence="1">Uncharacterized protein</fullName>
    </submittedName>
</protein>
<gene>
    <name evidence="1" type="ORF">SDRG_06970</name>
</gene>
<evidence type="ECO:0000313" key="2">
    <source>
        <dbReference type="Proteomes" id="UP000030762"/>
    </source>
</evidence>
<sequence>MTTKQAAINDLYRLIPAANGNVGPVLLRYKQLLGEALVPFTNRTKLVAAISLGCSFGAVYQAPSTKPVTWIKALFRQRRVPSCSAWQDGLRAADMLSVVKKCDNSRVGRCVYQ</sequence>
<dbReference type="RefSeq" id="XP_008611006.1">
    <property type="nucleotide sequence ID" value="XM_008612784.1"/>
</dbReference>
<dbReference type="Proteomes" id="UP000030762">
    <property type="component" value="Unassembled WGS sequence"/>
</dbReference>
<accession>T0QCQ9</accession>